<gene>
    <name evidence="8" type="ORF">MasN3_19920</name>
</gene>
<dbReference type="PROSITE" id="PS50893">
    <property type="entry name" value="ABC_TRANSPORTER_2"/>
    <property type="match status" value="1"/>
</dbReference>
<keyword evidence="3" id="KW-1003">Cell membrane</keyword>
<dbReference type="InterPro" id="IPR017871">
    <property type="entry name" value="ABC_transporter-like_CS"/>
</dbReference>
<evidence type="ECO:0000256" key="6">
    <source>
        <dbReference type="ARBA" id="ARBA00022970"/>
    </source>
</evidence>
<reference evidence="8" key="1">
    <citation type="submission" date="2022-11" db="EMBL/GenBank/DDBJ databases">
        <title>Isolation and characterization of PLA-degrading bacterium Massilia sp. from Antarctic soil.</title>
        <authorList>
            <person name="Sato K."/>
            <person name="Gomez-Fuentes C."/>
            <person name="Ahmad S.A."/>
            <person name="Zulkharnain A."/>
        </authorList>
    </citation>
    <scope>NUCLEOTIDE SEQUENCE</scope>
    <source>
        <strain evidence="8">N-3</strain>
    </source>
</reference>
<dbReference type="Pfam" id="PF00005">
    <property type="entry name" value="ABC_tran"/>
    <property type="match status" value="1"/>
</dbReference>
<sequence>MEHPNLKTAQHMRNTSNEPLLVLKGVHTHIGQYHILQGVDLVVPRGGLSILLGRNGAGKTTTLRTIMGLWKASAGAITFDGHDITKMATPDISRLGVAYVPESMAVFSDLTVRENLYLAARNGPLDAARVDWICGFFPALKKFWNYPAGNLSGGQKQMVAIARAIVEPRKLLLVDEPTKGLAPSIVQSLMAAFRELKDTSTSILLVEQNFNFVRSLGDTVSVMDDGRVVHAGSMAALAGDDELQQRLLGLSLDSHQ</sequence>
<dbReference type="PANTHER" id="PTHR43820:SF2">
    <property type="entry name" value="ABC TRANSPORTER ATP-BINDING PROTEIN"/>
    <property type="match status" value="1"/>
</dbReference>
<dbReference type="CDD" id="cd03224">
    <property type="entry name" value="ABC_TM1139_LivF_branched"/>
    <property type="match status" value="1"/>
</dbReference>
<feature type="domain" description="ABC transporter" evidence="7">
    <location>
        <begin position="21"/>
        <end position="250"/>
    </location>
</feature>
<accession>A0ABM8C5K4</accession>
<dbReference type="SUPFAM" id="SSF52540">
    <property type="entry name" value="P-loop containing nucleoside triphosphate hydrolases"/>
    <property type="match status" value="1"/>
</dbReference>
<evidence type="ECO:0000256" key="5">
    <source>
        <dbReference type="ARBA" id="ARBA00022840"/>
    </source>
</evidence>
<evidence type="ECO:0000313" key="9">
    <source>
        <dbReference type="Proteomes" id="UP001163336"/>
    </source>
</evidence>
<name>A0ABM8C5K4_9BURK</name>
<keyword evidence="4" id="KW-0547">Nucleotide-binding</keyword>
<evidence type="ECO:0000256" key="2">
    <source>
        <dbReference type="ARBA" id="ARBA00022448"/>
    </source>
</evidence>
<dbReference type="PROSITE" id="PS00211">
    <property type="entry name" value="ABC_TRANSPORTER_1"/>
    <property type="match status" value="1"/>
</dbReference>
<dbReference type="InterPro" id="IPR027417">
    <property type="entry name" value="P-loop_NTPase"/>
</dbReference>
<organism evidence="8 9">
    <name type="scientific">Massilia varians</name>
    <dbReference type="NCBI Taxonomy" id="457921"/>
    <lineage>
        <taxon>Bacteria</taxon>
        <taxon>Pseudomonadati</taxon>
        <taxon>Pseudomonadota</taxon>
        <taxon>Betaproteobacteria</taxon>
        <taxon>Burkholderiales</taxon>
        <taxon>Oxalobacteraceae</taxon>
        <taxon>Telluria group</taxon>
        <taxon>Massilia</taxon>
    </lineage>
</organism>
<dbReference type="PANTHER" id="PTHR43820">
    <property type="entry name" value="HIGH-AFFINITY BRANCHED-CHAIN AMINO ACID TRANSPORT ATP-BINDING PROTEIN LIVF"/>
    <property type="match status" value="1"/>
</dbReference>
<keyword evidence="9" id="KW-1185">Reference proteome</keyword>
<dbReference type="EMBL" id="AP026966">
    <property type="protein sequence ID" value="BDT58498.1"/>
    <property type="molecule type" value="Genomic_DNA"/>
</dbReference>
<dbReference type="InterPro" id="IPR003593">
    <property type="entry name" value="AAA+_ATPase"/>
</dbReference>
<dbReference type="GO" id="GO:0005524">
    <property type="term" value="F:ATP binding"/>
    <property type="evidence" value="ECO:0007669"/>
    <property type="project" value="UniProtKB-KW"/>
</dbReference>
<keyword evidence="6" id="KW-0029">Amino-acid transport</keyword>
<proteinExistence type="inferred from homology"/>
<dbReference type="Proteomes" id="UP001163336">
    <property type="component" value="Chromosome"/>
</dbReference>
<evidence type="ECO:0000256" key="1">
    <source>
        <dbReference type="ARBA" id="ARBA00005417"/>
    </source>
</evidence>
<dbReference type="InterPro" id="IPR052156">
    <property type="entry name" value="BCAA_Transport_ATP-bd_LivF"/>
</dbReference>
<protein>
    <submittedName>
        <fullName evidence="8">ABC transporter ATP-binding protein</fullName>
    </submittedName>
</protein>
<evidence type="ECO:0000313" key="8">
    <source>
        <dbReference type="EMBL" id="BDT58498.1"/>
    </source>
</evidence>
<evidence type="ECO:0000256" key="4">
    <source>
        <dbReference type="ARBA" id="ARBA00022741"/>
    </source>
</evidence>
<keyword evidence="2" id="KW-0813">Transport</keyword>
<evidence type="ECO:0000256" key="3">
    <source>
        <dbReference type="ARBA" id="ARBA00022475"/>
    </source>
</evidence>
<dbReference type="InterPro" id="IPR003439">
    <property type="entry name" value="ABC_transporter-like_ATP-bd"/>
</dbReference>
<dbReference type="Gene3D" id="3.40.50.300">
    <property type="entry name" value="P-loop containing nucleotide triphosphate hydrolases"/>
    <property type="match status" value="1"/>
</dbReference>
<keyword evidence="5 8" id="KW-0067">ATP-binding</keyword>
<evidence type="ECO:0000259" key="7">
    <source>
        <dbReference type="PROSITE" id="PS50893"/>
    </source>
</evidence>
<comment type="similarity">
    <text evidence="1">Belongs to the ABC transporter superfamily.</text>
</comment>
<dbReference type="SMART" id="SM00382">
    <property type="entry name" value="AAA"/>
    <property type="match status" value="1"/>
</dbReference>
<keyword evidence="3" id="KW-0472">Membrane</keyword>